<evidence type="ECO:0000256" key="3">
    <source>
        <dbReference type="ARBA" id="ARBA00023274"/>
    </source>
</evidence>
<evidence type="ECO:0000256" key="2">
    <source>
        <dbReference type="ARBA" id="ARBA00022980"/>
    </source>
</evidence>
<dbReference type="InterPro" id="IPR011332">
    <property type="entry name" value="Ribosomal_zn-bd"/>
</dbReference>
<dbReference type="InterPro" id="IPR002677">
    <property type="entry name" value="Ribosomal_bL32"/>
</dbReference>
<accession>A0A518D9W2</accession>
<evidence type="ECO:0000256" key="1">
    <source>
        <dbReference type="ARBA" id="ARBA00008560"/>
    </source>
</evidence>
<keyword evidence="8" id="KW-1185">Reference proteome</keyword>
<dbReference type="PANTHER" id="PTHR35534">
    <property type="entry name" value="50S RIBOSOMAL PROTEIN L32"/>
    <property type="match status" value="1"/>
</dbReference>
<dbReference type="PANTHER" id="PTHR35534:SF1">
    <property type="entry name" value="LARGE RIBOSOMAL SUBUNIT PROTEIN BL32"/>
    <property type="match status" value="1"/>
</dbReference>
<keyword evidence="2 5" id="KW-0689">Ribosomal protein</keyword>
<keyword evidence="3 5" id="KW-0687">Ribonucleoprotein</keyword>
<dbReference type="HAMAP" id="MF_00340">
    <property type="entry name" value="Ribosomal_bL32"/>
    <property type="match status" value="1"/>
</dbReference>
<evidence type="ECO:0000313" key="7">
    <source>
        <dbReference type="EMBL" id="QDU88277.1"/>
    </source>
</evidence>
<sequence>MAVPKRKHSNARTGSRRSHDRLTPRQLHSCPKCGTMIPTHVVCPNPNCGHYMGRTMVEPE</sequence>
<evidence type="ECO:0000256" key="6">
    <source>
        <dbReference type="SAM" id="MobiDB-lite"/>
    </source>
</evidence>
<dbReference type="OrthoDB" id="9812874at2"/>
<dbReference type="GO" id="GO:0006412">
    <property type="term" value="P:translation"/>
    <property type="evidence" value="ECO:0007669"/>
    <property type="project" value="UniProtKB-UniRule"/>
</dbReference>
<dbReference type="Proteomes" id="UP000317429">
    <property type="component" value="Chromosome"/>
</dbReference>
<name>A0A518D9W2_9BACT</name>
<reference evidence="7 8" key="1">
    <citation type="submission" date="2019-02" db="EMBL/GenBank/DDBJ databases">
        <title>Deep-cultivation of Planctomycetes and their phenomic and genomic characterization uncovers novel biology.</title>
        <authorList>
            <person name="Wiegand S."/>
            <person name="Jogler M."/>
            <person name="Boedeker C."/>
            <person name="Pinto D."/>
            <person name="Vollmers J."/>
            <person name="Rivas-Marin E."/>
            <person name="Kohn T."/>
            <person name="Peeters S.H."/>
            <person name="Heuer A."/>
            <person name="Rast P."/>
            <person name="Oberbeckmann S."/>
            <person name="Bunk B."/>
            <person name="Jeske O."/>
            <person name="Meyerdierks A."/>
            <person name="Storesund J.E."/>
            <person name="Kallscheuer N."/>
            <person name="Luecker S."/>
            <person name="Lage O.M."/>
            <person name="Pohl T."/>
            <person name="Merkel B.J."/>
            <person name="Hornburger P."/>
            <person name="Mueller R.-W."/>
            <person name="Bruemmer F."/>
            <person name="Labrenz M."/>
            <person name="Spormann A.M."/>
            <person name="Op den Camp H."/>
            <person name="Overmann J."/>
            <person name="Amann R."/>
            <person name="Jetten M.S.M."/>
            <person name="Mascher T."/>
            <person name="Medema M.H."/>
            <person name="Devos D.P."/>
            <person name="Kaster A.-K."/>
            <person name="Ovreas L."/>
            <person name="Rohde M."/>
            <person name="Galperin M.Y."/>
            <person name="Jogler C."/>
        </authorList>
    </citation>
    <scope>NUCLEOTIDE SEQUENCE [LARGE SCALE GENOMIC DNA]</scope>
    <source>
        <strain evidence="7 8">Pla175</strain>
    </source>
</reference>
<organism evidence="7 8">
    <name type="scientific">Pirellulimonas nuda</name>
    <dbReference type="NCBI Taxonomy" id="2528009"/>
    <lineage>
        <taxon>Bacteria</taxon>
        <taxon>Pseudomonadati</taxon>
        <taxon>Planctomycetota</taxon>
        <taxon>Planctomycetia</taxon>
        <taxon>Pirellulales</taxon>
        <taxon>Lacipirellulaceae</taxon>
        <taxon>Pirellulimonas</taxon>
    </lineage>
</organism>
<proteinExistence type="inferred from homology"/>
<dbReference type="Pfam" id="PF01783">
    <property type="entry name" value="Ribosomal_L32p"/>
    <property type="match status" value="1"/>
</dbReference>
<dbReference type="NCBIfam" id="TIGR01031">
    <property type="entry name" value="rpmF_bact"/>
    <property type="match status" value="1"/>
</dbReference>
<feature type="region of interest" description="Disordered" evidence="6">
    <location>
        <begin position="1"/>
        <end position="28"/>
    </location>
</feature>
<dbReference type="AlphaFoldDB" id="A0A518D9W2"/>
<dbReference type="RefSeq" id="WP_145283033.1">
    <property type="nucleotide sequence ID" value="NZ_CP036291.1"/>
</dbReference>
<dbReference type="InterPro" id="IPR044957">
    <property type="entry name" value="Ribosomal_bL32_bact"/>
</dbReference>
<protein>
    <recommendedName>
        <fullName evidence="4 5">Large ribosomal subunit protein bL32</fullName>
    </recommendedName>
</protein>
<dbReference type="EMBL" id="CP036291">
    <property type="protein sequence ID" value="QDU88277.1"/>
    <property type="molecule type" value="Genomic_DNA"/>
</dbReference>
<comment type="similarity">
    <text evidence="1 5">Belongs to the bacterial ribosomal protein bL32 family.</text>
</comment>
<dbReference type="GO" id="GO:0015934">
    <property type="term" value="C:large ribosomal subunit"/>
    <property type="evidence" value="ECO:0007669"/>
    <property type="project" value="InterPro"/>
</dbReference>
<gene>
    <name evidence="5 7" type="primary">rpmF</name>
    <name evidence="7" type="ORF">Pla175_16510</name>
</gene>
<evidence type="ECO:0000256" key="5">
    <source>
        <dbReference type="HAMAP-Rule" id="MF_00340"/>
    </source>
</evidence>
<dbReference type="KEGG" id="pnd:Pla175_16510"/>
<feature type="compositionally biased region" description="Basic residues" evidence="6">
    <location>
        <begin position="1"/>
        <end position="19"/>
    </location>
</feature>
<evidence type="ECO:0000256" key="4">
    <source>
        <dbReference type="ARBA" id="ARBA00035178"/>
    </source>
</evidence>
<evidence type="ECO:0000313" key="8">
    <source>
        <dbReference type="Proteomes" id="UP000317429"/>
    </source>
</evidence>
<dbReference type="SUPFAM" id="SSF57829">
    <property type="entry name" value="Zn-binding ribosomal proteins"/>
    <property type="match status" value="1"/>
</dbReference>
<dbReference type="GO" id="GO:0003735">
    <property type="term" value="F:structural constituent of ribosome"/>
    <property type="evidence" value="ECO:0007669"/>
    <property type="project" value="InterPro"/>
</dbReference>